<reference evidence="2 3" key="1">
    <citation type="submission" date="2014-06" db="EMBL/GenBank/DDBJ databases">
        <title>Evolutionary Origins and Diversification of the Mycorrhizal Mutualists.</title>
        <authorList>
            <consortium name="DOE Joint Genome Institute"/>
            <consortium name="Mycorrhizal Genomics Consortium"/>
            <person name="Kohler A."/>
            <person name="Kuo A."/>
            <person name="Nagy L.G."/>
            <person name="Floudas D."/>
            <person name="Copeland A."/>
            <person name="Barry K.W."/>
            <person name="Cichocki N."/>
            <person name="Veneault-Fourrey C."/>
            <person name="LaButti K."/>
            <person name="Lindquist E.A."/>
            <person name="Lipzen A."/>
            <person name="Lundell T."/>
            <person name="Morin E."/>
            <person name="Murat C."/>
            <person name="Riley R."/>
            <person name="Ohm R."/>
            <person name="Sun H."/>
            <person name="Tunlid A."/>
            <person name="Henrissat B."/>
            <person name="Grigoriev I.V."/>
            <person name="Hibbett D.S."/>
            <person name="Martin F."/>
        </authorList>
    </citation>
    <scope>NUCLEOTIDE SEQUENCE [LARGE SCALE GENOMIC DNA]</scope>
    <source>
        <strain evidence="2 3">FD-325 SS-3</strain>
    </source>
</reference>
<proteinExistence type="predicted"/>
<sequence>MEEMQTRHGEPRGRENLVRLALSGRSRVLAVVGELVRESVRCDGVRVDDRHTTTGNHGPDATLVVEDGDLERSSGQSVELLDVRLLRGGLTAERCRPDHGRATVSGYKLALRRSGWADGLVHGQVARDRPFGAVDGLGGLVELGSQCRGSGWWADLDSIEADERGATPSAGRDRIVDDAGSFKSPLSDVNAEADADNARSR</sequence>
<keyword evidence="3" id="KW-1185">Reference proteome</keyword>
<protein>
    <submittedName>
        <fullName evidence="2">Uncharacterized protein</fullName>
    </submittedName>
</protein>
<organism evidence="2 3">
    <name type="scientific">Plicaturopsis crispa FD-325 SS-3</name>
    <dbReference type="NCBI Taxonomy" id="944288"/>
    <lineage>
        <taxon>Eukaryota</taxon>
        <taxon>Fungi</taxon>
        <taxon>Dikarya</taxon>
        <taxon>Basidiomycota</taxon>
        <taxon>Agaricomycotina</taxon>
        <taxon>Agaricomycetes</taxon>
        <taxon>Agaricomycetidae</taxon>
        <taxon>Amylocorticiales</taxon>
        <taxon>Amylocorticiaceae</taxon>
        <taxon>Plicatura</taxon>
        <taxon>Plicaturopsis crispa</taxon>
    </lineage>
</organism>
<evidence type="ECO:0000256" key="1">
    <source>
        <dbReference type="SAM" id="MobiDB-lite"/>
    </source>
</evidence>
<gene>
    <name evidence="2" type="ORF">PLICRDRAFT_32217</name>
</gene>
<dbReference type="AlphaFoldDB" id="A0A0C9SKX8"/>
<name>A0A0C9SKX8_PLICR</name>
<evidence type="ECO:0000313" key="3">
    <source>
        <dbReference type="Proteomes" id="UP000053263"/>
    </source>
</evidence>
<dbReference type="Proteomes" id="UP000053263">
    <property type="component" value="Unassembled WGS sequence"/>
</dbReference>
<feature type="region of interest" description="Disordered" evidence="1">
    <location>
        <begin position="164"/>
        <end position="201"/>
    </location>
</feature>
<dbReference type="HOGENOM" id="CLU_1360923_0_0_1"/>
<accession>A0A0C9SKX8</accession>
<dbReference type="OrthoDB" id="10679094at2759"/>
<feature type="compositionally biased region" description="Basic and acidic residues" evidence="1">
    <location>
        <begin position="164"/>
        <end position="177"/>
    </location>
</feature>
<evidence type="ECO:0000313" key="2">
    <source>
        <dbReference type="EMBL" id="KII84511.1"/>
    </source>
</evidence>
<dbReference type="EMBL" id="KN832570">
    <property type="protein sequence ID" value="KII84511.1"/>
    <property type="molecule type" value="Genomic_DNA"/>
</dbReference>